<keyword evidence="13 19" id="KW-0067">ATP-binding</keyword>
<keyword evidence="7" id="KW-0808">Transferase</keyword>
<dbReference type="AlphaFoldDB" id="A0A6D2XWC0"/>
<keyword evidence="4" id="KW-1003">Cell membrane</keyword>
<dbReference type="PROSITE" id="PS00108">
    <property type="entry name" value="PROTEIN_KINASE_ST"/>
    <property type="match status" value="1"/>
</dbReference>
<dbReference type="PROSITE" id="PS50011">
    <property type="entry name" value="PROTEIN_KINASE_DOM"/>
    <property type="match status" value="1"/>
</dbReference>
<dbReference type="InterPro" id="IPR008271">
    <property type="entry name" value="Ser/Thr_kinase_AS"/>
</dbReference>
<organism evidence="24 25">
    <name type="scientific">Takifugu rubripes</name>
    <name type="common">Japanese pufferfish</name>
    <name type="synonym">Fugu rubripes</name>
    <dbReference type="NCBI Taxonomy" id="31033"/>
    <lineage>
        <taxon>Eukaryota</taxon>
        <taxon>Metazoa</taxon>
        <taxon>Chordata</taxon>
        <taxon>Craniata</taxon>
        <taxon>Vertebrata</taxon>
        <taxon>Euteleostomi</taxon>
        <taxon>Actinopterygii</taxon>
        <taxon>Neopterygii</taxon>
        <taxon>Teleostei</taxon>
        <taxon>Neoteleostei</taxon>
        <taxon>Acanthomorphata</taxon>
        <taxon>Eupercaria</taxon>
        <taxon>Tetraodontiformes</taxon>
        <taxon>Tetradontoidea</taxon>
        <taxon>Tetraodontidae</taxon>
        <taxon>Takifugu</taxon>
    </lineage>
</organism>
<dbReference type="CTD" id="30716"/>
<dbReference type="Pfam" id="PF00130">
    <property type="entry name" value="C1_1"/>
    <property type="match status" value="1"/>
</dbReference>
<evidence type="ECO:0000256" key="7">
    <source>
        <dbReference type="ARBA" id="ARBA00022679"/>
    </source>
</evidence>
<evidence type="ECO:0000256" key="17">
    <source>
        <dbReference type="ARBA" id="ARBA00048659"/>
    </source>
</evidence>
<dbReference type="PROSITE" id="PS50898">
    <property type="entry name" value="RBD"/>
    <property type="match status" value="1"/>
</dbReference>
<name>A0A6D2XWC0_TAKRU</name>
<dbReference type="RefSeq" id="XP_011600850.1">
    <property type="nucleotide sequence ID" value="XM_011602548.2"/>
</dbReference>
<dbReference type="SUPFAM" id="SSF56112">
    <property type="entry name" value="Protein kinase-like (PK-like)"/>
    <property type="match status" value="1"/>
</dbReference>
<evidence type="ECO:0000256" key="9">
    <source>
        <dbReference type="ARBA" id="ARBA00022741"/>
    </source>
</evidence>
<evidence type="ECO:0000259" key="22">
    <source>
        <dbReference type="PROSITE" id="PS50081"/>
    </source>
</evidence>
<accession>A0A6D2XWC0</accession>
<feature type="region of interest" description="Disordered" evidence="20">
    <location>
        <begin position="221"/>
        <end position="260"/>
    </location>
</feature>
<dbReference type="InterPro" id="IPR029071">
    <property type="entry name" value="Ubiquitin-like_domsf"/>
</dbReference>
<dbReference type="InterPro" id="IPR020454">
    <property type="entry name" value="DAG/PE-bd"/>
</dbReference>
<evidence type="ECO:0000313" key="24">
    <source>
        <dbReference type="Ensembl" id="ENSTRUP00000016253.2"/>
    </source>
</evidence>
<dbReference type="InterPro" id="IPR017441">
    <property type="entry name" value="Protein_kinase_ATP_BS"/>
</dbReference>
<protein>
    <recommendedName>
        <fullName evidence="15">RAF proto-oncogene serine/threonine-protein kinase</fullName>
        <ecNumber evidence="3">2.7.11.1</ecNumber>
    </recommendedName>
    <alternativeName>
        <fullName evidence="16">Raf-1</fullName>
    </alternativeName>
</protein>
<dbReference type="GO" id="GO:0005886">
    <property type="term" value="C:plasma membrane"/>
    <property type="evidence" value="ECO:0007669"/>
    <property type="project" value="UniProtKB-SubCell"/>
</dbReference>
<reference evidence="24 25" key="1">
    <citation type="journal article" date="2011" name="Genome Biol. Evol.">
        <title>Integration of the genetic map and genome assembly of fugu facilitates insights into distinct features of genome evolution in teleosts and mammals.</title>
        <authorList>
            <person name="Kai W."/>
            <person name="Kikuchi K."/>
            <person name="Tohari S."/>
            <person name="Chew A.K."/>
            <person name="Tay A."/>
            <person name="Fujiwara A."/>
            <person name="Hosoya S."/>
            <person name="Suetake H."/>
            <person name="Naruse K."/>
            <person name="Brenner S."/>
            <person name="Suzuki Y."/>
            <person name="Venkatesh B."/>
        </authorList>
    </citation>
    <scope>NUCLEOTIDE SEQUENCE [LARGE SCALE GENOMIC DNA]</scope>
</reference>
<evidence type="ECO:0000256" key="6">
    <source>
        <dbReference type="ARBA" id="ARBA00022553"/>
    </source>
</evidence>
<evidence type="ECO:0000256" key="4">
    <source>
        <dbReference type="ARBA" id="ARBA00022475"/>
    </source>
</evidence>
<dbReference type="GO" id="GO:0004709">
    <property type="term" value="F:MAP kinase kinase kinase activity"/>
    <property type="evidence" value="ECO:0007669"/>
    <property type="project" value="TreeGrafter"/>
</dbReference>
<reference evidence="24" key="2">
    <citation type="submission" date="2025-08" db="UniProtKB">
        <authorList>
            <consortium name="Ensembl"/>
        </authorList>
    </citation>
    <scope>IDENTIFICATION</scope>
</reference>
<evidence type="ECO:0000256" key="16">
    <source>
        <dbReference type="ARBA" id="ARBA00042977"/>
    </source>
</evidence>
<dbReference type="Ensembl" id="ENSTRUT00000016325.3">
    <property type="protein sequence ID" value="ENSTRUP00000016253.2"/>
    <property type="gene ID" value="ENSTRUG00000006611.3"/>
</dbReference>
<evidence type="ECO:0000259" key="23">
    <source>
        <dbReference type="PROSITE" id="PS50898"/>
    </source>
</evidence>
<feature type="domain" description="Phorbol-ester/DAG-type" evidence="22">
    <location>
        <begin position="136"/>
        <end position="182"/>
    </location>
</feature>
<keyword evidence="8" id="KW-0479">Metal-binding</keyword>
<evidence type="ECO:0000256" key="14">
    <source>
        <dbReference type="ARBA" id="ARBA00023136"/>
    </source>
</evidence>
<feature type="domain" description="Protein kinase" evidence="21">
    <location>
        <begin position="339"/>
        <end position="599"/>
    </location>
</feature>
<evidence type="ECO:0000256" key="12">
    <source>
        <dbReference type="ARBA" id="ARBA00022833"/>
    </source>
</evidence>
<comment type="catalytic activity">
    <reaction evidence="18">
        <text>L-seryl-[protein] + ATP = O-phospho-L-seryl-[protein] + ADP + H(+)</text>
        <dbReference type="Rhea" id="RHEA:17989"/>
        <dbReference type="Rhea" id="RHEA-COMP:9863"/>
        <dbReference type="Rhea" id="RHEA-COMP:11604"/>
        <dbReference type="ChEBI" id="CHEBI:15378"/>
        <dbReference type="ChEBI" id="CHEBI:29999"/>
        <dbReference type="ChEBI" id="CHEBI:30616"/>
        <dbReference type="ChEBI" id="CHEBI:83421"/>
        <dbReference type="ChEBI" id="CHEBI:456216"/>
        <dbReference type="EC" id="2.7.11.1"/>
    </reaction>
    <physiologicalReaction direction="left-to-right" evidence="18">
        <dbReference type="Rhea" id="RHEA:17990"/>
    </physiologicalReaction>
</comment>
<dbReference type="PANTHER" id="PTHR44329">
    <property type="entry name" value="SERINE/THREONINE-PROTEIN KINASE TNNI3K-RELATED"/>
    <property type="match status" value="1"/>
</dbReference>
<evidence type="ECO:0000256" key="19">
    <source>
        <dbReference type="PROSITE-ProRule" id="PRU10141"/>
    </source>
</evidence>
<dbReference type="GO" id="GO:0005829">
    <property type="term" value="C:cytosol"/>
    <property type="evidence" value="ECO:0007669"/>
    <property type="project" value="TreeGrafter"/>
</dbReference>
<dbReference type="CDD" id="cd17135">
    <property type="entry name" value="RBD_CRAF"/>
    <property type="match status" value="1"/>
</dbReference>
<comment type="subcellular location">
    <subcellularLocation>
        <location evidence="1">Cell membrane</location>
    </subcellularLocation>
</comment>
<keyword evidence="14" id="KW-0472">Membrane</keyword>
<evidence type="ECO:0000256" key="13">
    <source>
        <dbReference type="ARBA" id="ARBA00022840"/>
    </source>
</evidence>
<dbReference type="InterPro" id="IPR000719">
    <property type="entry name" value="Prot_kinase_dom"/>
</dbReference>
<dbReference type="OrthoDB" id="774951at2759"/>
<dbReference type="SMART" id="SM00220">
    <property type="entry name" value="S_TKc"/>
    <property type="match status" value="1"/>
</dbReference>
<dbReference type="InterPro" id="IPR051681">
    <property type="entry name" value="Ser/Thr_Kinases-Pseudokinases"/>
</dbReference>
<dbReference type="GeneTree" id="ENSGT00940000156084"/>
<dbReference type="SMART" id="SM00455">
    <property type="entry name" value="RBD"/>
    <property type="match status" value="1"/>
</dbReference>
<dbReference type="SMART" id="SM00109">
    <property type="entry name" value="C1"/>
    <property type="match status" value="1"/>
</dbReference>
<evidence type="ECO:0000256" key="8">
    <source>
        <dbReference type="ARBA" id="ARBA00022723"/>
    </source>
</evidence>
<dbReference type="FunFam" id="1.10.510.10:FF:000036">
    <property type="entry name" value="RAF proto-oncogene serine/threonine-protein kinase"/>
    <property type="match status" value="1"/>
</dbReference>
<comment type="similarity">
    <text evidence="2">Belongs to the protein kinase superfamily. TKL Ser/Thr protein kinase family. RAF subfamily.</text>
</comment>
<dbReference type="PROSITE" id="PS00479">
    <property type="entry name" value="ZF_DAG_PE_1"/>
    <property type="match status" value="1"/>
</dbReference>
<keyword evidence="9 19" id="KW-0547">Nucleotide-binding</keyword>
<evidence type="ECO:0000256" key="11">
    <source>
        <dbReference type="ARBA" id="ARBA00022777"/>
    </source>
</evidence>
<dbReference type="InterPro" id="IPR011009">
    <property type="entry name" value="Kinase-like_dom_sf"/>
</dbReference>
<dbReference type="Gene3D" id="3.10.20.90">
    <property type="entry name" value="Phosphatidylinositol 3-kinase Catalytic Subunit, Chain A, domain 1"/>
    <property type="match status" value="1"/>
</dbReference>
<feature type="binding site" evidence="19">
    <location>
        <position position="365"/>
    </location>
    <ligand>
        <name>ATP</name>
        <dbReference type="ChEBI" id="CHEBI:30616"/>
    </ligand>
</feature>
<dbReference type="FunFam" id="3.30.200.20:FF:000024">
    <property type="entry name" value="B-Raf proto-oncogene serine/threonine-protein kinase"/>
    <property type="match status" value="1"/>
</dbReference>
<dbReference type="GO" id="GO:0005739">
    <property type="term" value="C:mitochondrion"/>
    <property type="evidence" value="ECO:0007669"/>
    <property type="project" value="TreeGrafter"/>
</dbReference>
<dbReference type="PROSITE" id="PS50081">
    <property type="entry name" value="ZF_DAG_PE_2"/>
    <property type="match status" value="1"/>
</dbReference>
<dbReference type="Pfam" id="PF02196">
    <property type="entry name" value="RBD"/>
    <property type="match status" value="1"/>
</dbReference>
<dbReference type="Gene3D" id="1.10.510.10">
    <property type="entry name" value="Transferase(Phosphotransferase) domain 1"/>
    <property type="match status" value="1"/>
</dbReference>
<dbReference type="Gene3D" id="3.30.60.20">
    <property type="match status" value="1"/>
</dbReference>
<dbReference type="FunFam" id="3.10.20.90:FF:000015">
    <property type="entry name" value="B-Raf proto-oncogene serine/threonine-protein kinase"/>
    <property type="match status" value="1"/>
</dbReference>
<dbReference type="InterPro" id="IPR046349">
    <property type="entry name" value="C1-like_sf"/>
</dbReference>
<dbReference type="CDD" id="cd20870">
    <property type="entry name" value="C1_A_C-Raf"/>
    <property type="match status" value="1"/>
</dbReference>
<dbReference type="FunFam" id="3.30.60.20:FF:000004">
    <property type="entry name" value="B-Raf proto-oncogene serine/threonine-protein kinase"/>
    <property type="match status" value="1"/>
</dbReference>
<feature type="compositionally biased region" description="Polar residues" evidence="20">
    <location>
        <begin position="247"/>
        <end position="260"/>
    </location>
</feature>
<feature type="compositionally biased region" description="Low complexity" evidence="20">
    <location>
        <begin position="294"/>
        <end position="304"/>
    </location>
</feature>
<dbReference type="InterPro" id="IPR003116">
    <property type="entry name" value="RBD_dom"/>
</dbReference>
<sequence length="637" mass="71973">MEHLQGAWKTLSNGFGMKETEFDSPCLSPTMVQGYPCQRRSSDDSKMPDSKTSSTIRVYLPNQQRTVVNVRPGMTLHSCLIKALKVRGLQPQCCAVFRLHPGQSSKKLRMDWNTDSTSLIGQELLVEVLDHVPLTTHNFVRKTYLKLAFCDICQKFLLNGFRCQTCGYKFHEHCSTKVPTMCVDWSNIRQLLLFPSPGDGGGPSLPPLTSRRMRESLTRFPSSAHRYSTPHAFNYNTSYPPAGGGLSQRQRSTSTPNVHMVSTTLPVDSSMIEDVMRDHDSAGSSPNQSPTGWSQSQSKAPAPSQRERATSFNTQEKNKIRPRDKRDSSYYWEIEASEVYLHSRIGSGSFGTVYKGKWHGDVAVKILKVTNPTPEQFQAFRNEVAVLRKTRHVNILLFMGYMTKDNLAIVTQWCEGSSLYKHIHVLETNFKIIQLIDIARQTAQGMDYLHAKNIIHRDMKSNNIFLHEGLTVKIGDFGLATVKSRWSGSNQVEQPSGSILWMSPEVIRMQDNNPYSFQSDVYSYGIVLFELMTGELPYSQTGNRDQIIYMVGRGYLSPDLSKLYKNCPKAMKRLVADCIKKSKDERPLFPQILSSIELLQHALPKINRSASEPSLHRASHTEDINACTLTSTRLPVF</sequence>
<feature type="compositionally biased region" description="Polar residues" evidence="20">
    <location>
        <begin position="282"/>
        <end position="293"/>
    </location>
</feature>
<dbReference type="GeneID" id="654310"/>
<feature type="region of interest" description="Disordered" evidence="20">
    <location>
        <begin position="277"/>
        <end position="324"/>
    </location>
</feature>
<keyword evidence="11" id="KW-0418">Kinase</keyword>
<evidence type="ECO:0000256" key="3">
    <source>
        <dbReference type="ARBA" id="ARBA00012513"/>
    </source>
</evidence>
<reference evidence="24" key="3">
    <citation type="submission" date="2025-09" db="UniProtKB">
        <authorList>
            <consortium name="Ensembl"/>
        </authorList>
    </citation>
    <scope>IDENTIFICATION</scope>
</reference>
<evidence type="ECO:0000256" key="5">
    <source>
        <dbReference type="ARBA" id="ARBA00022527"/>
    </source>
</evidence>
<keyword evidence="10" id="KW-0863">Zinc-finger</keyword>
<keyword evidence="25" id="KW-1185">Reference proteome</keyword>
<dbReference type="InterPro" id="IPR002219">
    <property type="entry name" value="PKC_DAG/PE"/>
</dbReference>
<keyword evidence="5" id="KW-0723">Serine/threonine-protein kinase</keyword>
<keyword evidence="6" id="KW-0597">Phosphoprotein</keyword>
<dbReference type="PANTHER" id="PTHR44329:SF22">
    <property type="entry name" value="RAF PROTO-ONCOGENE SERINE_THREONINE-PROTEIN KINASE"/>
    <property type="match status" value="1"/>
</dbReference>
<gene>
    <name evidence="24" type="primary">raf1a</name>
</gene>
<evidence type="ECO:0000256" key="2">
    <source>
        <dbReference type="ARBA" id="ARBA00010507"/>
    </source>
</evidence>
<evidence type="ECO:0000256" key="15">
    <source>
        <dbReference type="ARBA" id="ARBA00040839"/>
    </source>
</evidence>
<dbReference type="PRINTS" id="PR00008">
    <property type="entry name" value="DAGPEDOMAIN"/>
</dbReference>
<dbReference type="Proteomes" id="UP000005226">
    <property type="component" value="Chromosome 3"/>
</dbReference>
<comment type="catalytic activity">
    <reaction evidence="17">
        <text>L-threonyl-[protein] + ATP = O-phospho-L-threonyl-[protein] + ADP + H(+)</text>
        <dbReference type="Rhea" id="RHEA:46608"/>
        <dbReference type="Rhea" id="RHEA-COMP:11060"/>
        <dbReference type="Rhea" id="RHEA-COMP:11605"/>
        <dbReference type="ChEBI" id="CHEBI:15378"/>
        <dbReference type="ChEBI" id="CHEBI:30013"/>
        <dbReference type="ChEBI" id="CHEBI:30616"/>
        <dbReference type="ChEBI" id="CHEBI:61977"/>
        <dbReference type="ChEBI" id="CHEBI:456216"/>
        <dbReference type="EC" id="2.7.11.1"/>
    </reaction>
    <physiologicalReaction direction="left-to-right" evidence="17">
        <dbReference type="Rhea" id="RHEA:46609"/>
    </physiologicalReaction>
</comment>
<dbReference type="PROSITE" id="PS00107">
    <property type="entry name" value="PROTEIN_KINASE_ATP"/>
    <property type="match status" value="1"/>
</dbReference>
<evidence type="ECO:0000256" key="1">
    <source>
        <dbReference type="ARBA" id="ARBA00004236"/>
    </source>
</evidence>
<dbReference type="EC" id="2.7.11.1" evidence="3"/>
<evidence type="ECO:0000256" key="10">
    <source>
        <dbReference type="ARBA" id="ARBA00022771"/>
    </source>
</evidence>
<evidence type="ECO:0000259" key="21">
    <source>
        <dbReference type="PROSITE" id="PS50011"/>
    </source>
</evidence>
<dbReference type="Gene3D" id="3.30.200.20">
    <property type="entry name" value="Phosphorylase Kinase, domain 1"/>
    <property type="match status" value="1"/>
</dbReference>
<evidence type="ECO:0000313" key="25">
    <source>
        <dbReference type="Proteomes" id="UP000005226"/>
    </source>
</evidence>
<dbReference type="SUPFAM" id="SSF57889">
    <property type="entry name" value="Cysteine-rich domain"/>
    <property type="match status" value="1"/>
</dbReference>
<dbReference type="SUPFAM" id="SSF54236">
    <property type="entry name" value="Ubiquitin-like"/>
    <property type="match status" value="1"/>
</dbReference>
<dbReference type="GO" id="GO:0008270">
    <property type="term" value="F:zinc ion binding"/>
    <property type="evidence" value="ECO:0007669"/>
    <property type="project" value="UniProtKB-KW"/>
</dbReference>
<proteinExistence type="inferred from homology"/>
<keyword evidence="12" id="KW-0862">Zinc</keyword>
<feature type="domain" description="RBD" evidence="23">
    <location>
        <begin position="54"/>
        <end position="129"/>
    </location>
</feature>
<evidence type="ECO:0000256" key="18">
    <source>
        <dbReference type="ARBA" id="ARBA00048977"/>
    </source>
</evidence>
<dbReference type="Pfam" id="PF07714">
    <property type="entry name" value="PK_Tyr_Ser-Thr"/>
    <property type="match status" value="1"/>
</dbReference>
<evidence type="ECO:0000256" key="20">
    <source>
        <dbReference type="SAM" id="MobiDB-lite"/>
    </source>
</evidence>
<dbReference type="InterPro" id="IPR001245">
    <property type="entry name" value="Ser-Thr/Tyr_kinase_cat_dom"/>
</dbReference>
<dbReference type="GO" id="GO:0005524">
    <property type="term" value="F:ATP binding"/>
    <property type="evidence" value="ECO:0007669"/>
    <property type="project" value="UniProtKB-UniRule"/>
</dbReference>